<dbReference type="STRING" id="1122930.SAMN02745168_1304"/>
<organism evidence="1 2">
    <name type="scientific">Papillibacter cinnamivorans DSM 12816</name>
    <dbReference type="NCBI Taxonomy" id="1122930"/>
    <lineage>
        <taxon>Bacteria</taxon>
        <taxon>Bacillati</taxon>
        <taxon>Bacillota</taxon>
        <taxon>Clostridia</taxon>
        <taxon>Eubacteriales</taxon>
        <taxon>Oscillospiraceae</taxon>
        <taxon>Papillibacter</taxon>
    </lineage>
</organism>
<name>A0A1W1ZR11_9FIRM</name>
<dbReference type="Proteomes" id="UP000192790">
    <property type="component" value="Unassembled WGS sequence"/>
</dbReference>
<sequence>MTTRTAPSSVFSLTGSFTSVQIRADVTVNAVGAAITNLAVSGGTATVNVDASSHVGTLTANVSVTVNNSGTITTAVVNADNVVVDGNRPSSIQVNDAVTVAPVDGNGNSLVTTPISGGGDYTPVVTLGNVSVSKIASGSLLDTMPGYAAAQAG</sequence>
<reference evidence="1 2" key="1">
    <citation type="submission" date="2017-04" db="EMBL/GenBank/DDBJ databases">
        <authorList>
            <person name="Afonso C.L."/>
            <person name="Miller P.J."/>
            <person name="Scott M.A."/>
            <person name="Spackman E."/>
            <person name="Goraichik I."/>
            <person name="Dimitrov K.M."/>
            <person name="Suarez D.L."/>
            <person name="Swayne D.E."/>
        </authorList>
    </citation>
    <scope>NUCLEOTIDE SEQUENCE [LARGE SCALE GENOMIC DNA]</scope>
    <source>
        <strain evidence="1 2">DSM 12816</strain>
    </source>
</reference>
<protein>
    <submittedName>
        <fullName evidence="1">Uncharacterized protein</fullName>
    </submittedName>
</protein>
<keyword evidence="2" id="KW-1185">Reference proteome</keyword>
<proteinExistence type="predicted"/>
<accession>A0A1W1ZR11</accession>
<dbReference type="AlphaFoldDB" id="A0A1W1ZR11"/>
<gene>
    <name evidence="1" type="ORF">SAMN02745168_1304</name>
</gene>
<evidence type="ECO:0000313" key="1">
    <source>
        <dbReference type="EMBL" id="SMC50787.1"/>
    </source>
</evidence>
<evidence type="ECO:0000313" key="2">
    <source>
        <dbReference type="Proteomes" id="UP000192790"/>
    </source>
</evidence>
<dbReference type="RefSeq" id="WP_084233911.1">
    <property type="nucleotide sequence ID" value="NZ_FWXW01000002.1"/>
</dbReference>
<dbReference type="EMBL" id="FWXW01000002">
    <property type="protein sequence ID" value="SMC50787.1"/>
    <property type="molecule type" value="Genomic_DNA"/>
</dbReference>